<dbReference type="NCBIfam" id="TIGR01537">
    <property type="entry name" value="portal_HK97"/>
    <property type="match status" value="1"/>
</dbReference>
<dbReference type="Proteomes" id="UP000186890">
    <property type="component" value="Unassembled WGS sequence"/>
</dbReference>
<organism evidence="1 2">
    <name type="scientific">Streptococcus cuniculi</name>
    <dbReference type="NCBI Taxonomy" id="1432788"/>
    <lineage>
        <taxon>Bacteria</taxon>
        <taxon>Bacillati</taxon>
        <taxon>Bacillota</taxon>
        <taxon>Bacilli</taxon>
        <taxon>Lactobacillales</taxon>
        <taxon>Streptococcaceae</taxon>
        <taxon>Streptococcus</taxon>
    </lineage>
</organism>
<proteinExistence type="predicted"/>
<evidence type="ECO:0000313" key="1">
    <source>
        <dbReference type="EMBL" id="OLF47298.1"/>
    </source>
</evidence>
<accession>A0A1Q8E686</accession>
<reference evidence="2" key="1">
    <citation type="submission" date="2016-12" db="EMBL/GenBank/DDBJ databases">
        <authorList>
            <person name="Gulvik C.A."/>
        </authorList>
    </citation>
    <scope>NUCLEOTIDE SEQUENCE [LARGE SCALE GENOMIC DNA]</scope>
    <source>
        <strain evidence="2">NED12-00049-6B</strain>
    </source>
</reference>
<dbReference type="RefSeq" id="WP_075105299.1">
    <property type="nucleotide sequence ID" value="NZ_MSJM01000007.1"/>
</dbReference>
<sequence>MNLIDKIFRRNKTPTIKLVDNRDFSALVSDTYIPLDRNPDVQICVNRIADLVSNMTIYLMENTEKGDRRVVNELSRKIDIEPCQNMTRKNWIFKIVQDLLLNGDGNSIVHVSMTSDGYIKNLTPFPMNQVSYRYTNNDSYTILYDNQEYKSDEVLHFAINPDPENYFLGRGYRPQLREIVANLNQATKTKSDFMRSRSLPNLIIKVDAFSEKLQNAEGREELLDRYFKASKAGEPLLVSEEMFDIEQVKPLTLKDIAINESVEIDKKTVAGIFGVPAFILGVGSFDKDEYNNFITNRIMSLAQNIAQTLTRDLLVSPNLYFKFNSRSLYAYNLSEIVSVGVQMIDRNAMRRNELRGWIDLPPDDEMEQLLVLENYLPAEKLGDQKKLKGVDDIDETSEA</sequence>
<dbReference type="OrthoDB" id="1803666at2"/>
<dbReference type="InterPro" id="IPR006944">
    <property type="entry name" value="Phage/GTA_portal"/>
</dbReference>
<protein>
    <submittedName>
        <fullName evidence="1">Phage portal protein</fullName>
    </submittedName>
</protein>
<dbReference type="Pfam" id="PF04860">
    <property type="entry name" value="Phage_portal"/>
    <property type="match status" value="1"/>
</dbReference>
<dbReference type="EMBL" id="MSJM01000007">
    <property type="protein sequence ID" value="OLF47298.1"/>
    <property type="molecule type" value="Genomic_DNA"/>
</dbReference>
<comment type="caution">
    <text evidence="1">The sequence shown here is derived from an EMBL/GenBank/DDBJ whole genome shotgun (WGS) entry which is preliminary data.</text>
</comment>
<keyword evidence="2" id="KW-1185">Reference proteome</keyword>
<evidence type="ECO:0000313" key="2">
    <source>
        <dbReference type="Proteomes" id="UP000186890"/>
    </source>
</evidence>
<dbReference type="InterPro" id="IPR006427">
    <property type="entry name" value="Portal_HK97"/>
</dbReference>
<name>A0A1Q8E686_9STRE</name>
<dbReference type="AlphaFoldDB" id="A0A1Q8E686"/>
<gene>
    <name evidence="1" type="ORF">BU202_08200</name>
</gene>